<dbReference type="InterPro" id="IPR029070">
    <property type="entry name" value="Chitinase_insertion_sf"/>
</dbReference>
<dbReference type="SUPFAM" id="SSF57625">
    <property type="entry name" value="Invertebrate chitin-binding proteins"/>
    <property type="match status" value="5"/>
</dbReference>
<dbReference type="PANTHER" id="PTHR11177">
    <property type="entry name" value="CHITINASE"/>
    <property type="match status" value="1"/>
</dbReference>
<proteinExistence type="inferred from homology"/>
<dbReference type="FunFam" id="3.10.50.10:FF:000001">
    <property type="entry name" value="Chitinase 3-like 1"/>
    <property type="match status" value="4"/>
</dbReference>
<feature type="domain" description="GH18" evidence="10">
    <location>
        <begin position="110"/>
        <end position="474"/>
    </location>
</feature>
<sequence>MSSVRDEGDERLPLRDAVEKRPISLIEPGSSFKLIEDAEVIRDEDSFSGLKYYGAAGYLNKIMIILLRRQMLNSITYFLGSSTRNDERLQLGNANLQAMQQTVASPRARRIIVCYMESWAAYRAPPLAFTAGLVPKSCTHLHYAFATMHPHTYSVIPNNEDYDIVKGGYRIATGLKKRLNGLKVMISVGGEGTDRLFSEMVQEPERRSMFIESAVNFMREHDFDGLDLHWVYPGEDENERELLTALLYELREKFSSYGFLLSTVLPPFRYQIEDGYDLSAVSGATDYTVLQAWDMTHGKRDEPPTRAVQHSPLRRDPGAAARDQRYDNIEFMVKFILRHGMNAEKLVLGIPFFGRTYTLASSARSAPGAAVTGWGEEGAYTQTKGLLSYFEICMAEREGKGSSNVDEAGNTYVVFDKEWVTYDTPVTVLEKMKFVVTTGLAGAAAWSIDMDDFRGLCGQPFPLLSAISTTLNGEAILSDQSSLKIGSCESDNPYLASDVDSCAHFHFCTGGISYRMSCEDDRLYDPSTGFCGYPLLKIFCLVPTATKMSQNVCQDKVCAISVEDAARFLSQAYEIDFEWNDPSKDMTANNDPERLIAEIDSKKSKQSDKLVVCYMTSWAFYRRGDGKFVPENIDTRLCTHVVYAYASLSPDELIAKEFDPWADVTNNLYERVTSLKDVKVLLGLGGWTDSAGDKYSRMVSSQASRSKFIEKLIPFLRMHNFKGLHLDWNYPVCWQSNCKKGAVSDKPNFAKFVQELSKALHGAGMELGVAISGYKEVIESAYDLPVLSKAADFLSTMTYDYHGGWEKSTGHHTPLVPASKETLAHYSIEYAIKALISGGADPKKLLLGLSFYGQSYRLNDMNGAKGPGSPAAGPGEPGEFTKQPGMLAYYEVCYRVKNLRWKTGRQDNAGPYTYSDNQWVGYDDPKSITEKVEWALRQGMGGVTAWAIDLDDFSNRCCAEPSPLLRAAGRALGRSVPAPPTAACERPPEPVTPAAPTTTAAESDGKIKASLNTLYCCRICRRQKYRRYIMQCGRLPRSSRAIVKGTCNVKVACGANIAVLQAYTGPPPSTAATWPSFAKCTDEGPQEGDSCIGEQYSSVPGDCNAYLHCDGTSWHMQRCAPGLHWSNVQKHCDWPKYAKCEAPPSGSSLEGSTCGGNDMHAPSTTCDSYLLCVGGRWRKQLCPPGLHWDKRTRRCDWVEFAMCEGLQHRHISRASQASCGGQTAASVTSPPPLHALTSDRATLQSATPPTLQSTMMQQLNEEPPKYCESGTYAQLPSDCTRYLHCLFGKFEEFACSAGLHWNQEKQICDWPKNAKCKPRYKLVCYYTNWSWYRPGIGKYSPEDIDPTLCTHIVYGFAVLGDDGLIMAHDSWSDIDNGFYEKVVEYKRYGIKVSLAIGGWNDSAGDKYSKLVNDPAARARFVSHVVQFLKKYGFDGLDLDWEYPKCWQVDCSKGPDSDKEAFADLVLELSAVFKPKGLLLSAAVSPNKKVIDAGYDVPVLARHLDWIAVMTYDYHGQWDKRTGHVAPLYYHPEDGTTYFNANYTIHYWMKKGAPAHKLIMGMPMYGQTFTLGTEKESPQSLSMNIENTGLNAPASDGGEAGEYTRAKGFLSYYEICDRIRYNGWKVVKDPYQRMGPYAYKDNQWVSFDDVEIIKKKVNFIKSLNLGGGMVWALDLDDFKNRCGQGKHPLVNAIKNGLLDSKVEEDTILSDPIIEPPNEIDEDSDDIQVRPTKKPTPRPTQMTTQWQTTALTTTTKRPVTTVSTNLEDRYKVVCYYTNWAWYRPGPGKFTPSDIDPSLCTHIVYAFAVLDTKRLVIKPHDIWLDVENKFYEKVVSLKQKGVKVVLGIGGWDDSASDKYSRMVNSPSARRKFVIHAVDFIEQYEFDGLNLDWEYPKCWQVNCEKGPSSDKQGFANLVKELRAAFRPRGLTLSAAVSASKRVIDAAYDVATLSKNLDWISLMTYDYHGQWDKKTGHLSPMYASEVDEDKTLNTNFTVNYWINKGASPEKLILGVPFYGQSFSLEENAGSGLGAPSYAGGEAGDETRARGFLSFYEICDRIRMKGWKVSRDPGGRMGPYASFEDQWVSFDDDFMVRHKAEYVRSMGLGGSMAWSLDLDDFSGKNCGCGKSPLLATINHVLRGLEAPPRCPLEELQADTTDTSEVPEIEGPSLEGGSCSGNVFKSDENKCSKYYLCLNGRWMQLECPAPLHWHKNHCDWPEKAQCRTKGGLRIGGIEPEEIEEDKSIVGCYFTNWAFYRPGKGSFGPEQVNPSLCTHIIYAWAHLDGNSFNLVPGNSELDLENDFYGKLTQLRQTGVKIIIGAGGLTDSESRKWSVMVSSPENRKTFVESVLKFLQRWHFDGIQVAWQYPGCRQRDNFANLLSELSRKLRAHDLEISAMVTASPEIAQLAYKPHILASELDWVAIAANDYYASSTGKTSYLVPLQSSHGSNSLNASLSFWTHALPPRHVVLGIPGYGRSYTLRSASNSALGAPVTGPGEPGPYTRVPGLLAYYEIADGLACRQWKESRTSEGTFSVRGGQWASYLNVADVRSIGAAARRAGARGVALWALDLDVRGDCSLLNAMRRGLIEPELPLEQCAPAA</sequence>
<dbReference type="Gene3D" id="3.10.50.10">
    <property type="match status" value="5"/>
</dbReference>
<dbReference type="PROSITE" id="PS01095">
    <property type="entry name" value="GH18_1"/>
    <property type="match status" value="2"/>
</dbReference>
<dbReference type="SMART" id="SM00494">
    <property type="entry name" value="ChtBD2"/>
    <property type="match status" value="5"/>
</dbReference>
<dbReference type="GO" id="GO:0004568">
    <property type="term" value="F:chitinase activity"/>
    <property type="evidence" value="ECO:0007669"/>
    <property type="project" value="UniProtKB-ARBA"/>
</dbReference>
<feature type="domain" description="Chitin-binding type-2" evidence="9">
    <location>
        <begin position="1151"/>
        <end position="1205"/>
    </location>
</feature>
<dbReference type="InterPro" id="IPR050314">
    <property type="entry name" value="Glycosyl_Hydrlase_18"/>
</dbReference>
<dbReference type="SUPFAM" id="SSF54556">
    <property type="entry name" value="Chitinase insertion domain"/>
    <property type="match status" value="5"/>
</dbReference>
<dbReference type="CDD" id="cd02872">
    <property type="entry name" value="GH18_chitolectin_chitotriosidase"/>
    <property type="match status" value="3"/>
</dbReference>
<feature type="domain" description="GH18" evidence="10">
    <location>
        <begin position="609"/>
        <end position="975"/>
    </location>
</feature>
<evidence type="ECO:0000256" key="7">
    <source>
        <dbReference type="RuleBase" id="RU000489"/>
    </source>
</evidence>
<dbReference type="InterPro" id="IPR001579">
    <property type="entry name" value="Glyco_hydro_18_chit_AS"/>
</dbReference>
<dbReference type="PROSITE" id="PS50940">
    <property type="entry name" value="CHIT_BIND_II"/>
    <property type="match status" value="5"/>
</dbReference>
<comment type="similarity">
    <text evidence="1">Belongs to the glycosyl hydrolase 18 family. Chitinase class II subfamily.</text>
</comment>
<feature type="domain" description="GH18" evidence="10">
    <location>
        <begin position="2240"/>
        <end position="2585"/>
    </location>
</feature>
<feature type="domain" description="Chitin-binding type-2" evidence="9">
    <location>
        <begin position="1264"/>
        <end position="1318"/>
    </location>
</feature>
<evidence type="ECO:0000259" key="10">
    <source>
        <dbReference type="PROSITE" id="PS51910"/>
    </source>
</evidence>
<keyword evidence="2" id="KW-0147">Chitin-binding</keyword>
<feature type="domain" description="GH18" evidence="10">
    <location>
        <begin position="1768"/>
        <end position="2138"/>
    </location>
</feature>
<feature type="domain" description="Chitin-binding type-2" evidence="9">
    <location>
        <begin position="2169"/>
        <end position="2221"/>
    </location>
</feature>
<dbReference type="GO" id="GO:0006032">
    <property type="term" value="P:chitin catabolic process"/>
    <property type="evidence" value="ECO:0007669"/>
    <property type="project" value="TreeGrafter"/>
</dbReference>
<dbReference type="InterPro" id="IPR001223">
    <property type="entry name" value="Glyco_hydro18_cat"/>
</dbReference>
<keyword evidence="4 7" id="KW-0378">Hydrolase</keyword>
<evidence type="ECO:0000256" key="1">
    <source>
        <dbReference type="ARBA" id="ARBA00009121"/>
    </source>
</evidence>
<dbReference type="GO" id="GO:0005975">
    <property type="term" value="P:carbohydrate metabolic process"/>
    <property type="evidence" value="ECO:0007669"/>
    <property type="project" value="InterPro"/>
</dbReference>
<evidence type="ECO:0000256" key="5">
    <source>
        <dbReference type="ARBA" id="ARBA00023157"/>
    </source>
</evidence>
<keyword evidence="5" id="KW-1015">Disulfide bond</keyword>
<dbReference type="InterPro" id="IPR036508">
    <property type="entry name" value="Chitin-bd_dom_sf"/>
</dbReference>
<evidence type="ECO:0000256" key="8">
    <source>
        <dbReference type="SAM" id="MobiDB-lite"/>
    </source>
</evidence>
<dbReference type="Proteomes" id="UP000648187">
    <property type="component" value="Unassembled WGS sequence"/>
</dbReference>
<feature type="region of interest" description="Disordered" evidence="8">
    <location>
        <begin position="1708"/>
        <end position="1741"/>
    </location>
</feature>
<organism evidence="11 12">
    <name type="scientific">Spodoptera exigua</name>
    <name type="common">Beet armyworm</name>
    <name type="synonym">Noctua fulgens</name>
    <dbReference type="NCBI Taxonomy" id="7107"/>
    <lineage>
        <taxon>Eukaryota</taxon>
        <taxon>Metazoa</taxon>
        <taxon>Ecdysozoa</taxon>
        <taxon>Arthropoda</taxon>
        <taxon>Hexapoda</taxon>
        <taxon>Insecta</taxon>
        <taxon>Pterygota</taxon>
        <taxon>Neoptera</taxon>
        <taxon>Endopterygota</taxon>
        <taxon>Lepidoptera</taxon>
        <taxon>Glossata</taxon>
        <taxon>Ditrysia</taxon>
        <taxon>Noctuoidea</taxon>
        <taxon>Noctuidae</taxon>
        <taxon>Amphipyrinae</taxon>
        <taxon>Spodoptera</taxon>
    </lineage>
</organism>
<evidence type="ECO:0000256" key="4">
    <source>
        <dbReference type="ARBA" id="ARBA00022801"/>
    </source>
</evidence>
<comment type="caution">
    <text evidence="11">The sequence shown here is derived from an EMBL/GenBank/DDBJ whole genome shotgun (WGS) entry which is preliminary data.</text>
</comment>
<evidence type="ECO:0008006" key="13">
    <source>
        <dbReference type="Google" id="ProtNLM"/>
    </source>
</evidence>
<evidence type="ECO:0000256" key="6">
    <source>
        <dbReference type="ARBA" id="ARBA00023295"/>
    </source>
</evidence>
<feature type="domain" description="GH18" evidence="10">
    <location>
        <begin position="1320"/>
        <end position="1699"/>
    </location>
</feature>
<feature type="domain" description="Chitin-binding type-2" evidence="9">
    <location>
        <begin position="1088"/>
        <end position="1142"/>
    </location>
</feature>
<dbReference type="PROSITE" id="PS51910">
    <property type="entry name" value="GH18_2"/>
    <property type="match status" value="5"/>
</dbReference>
<protein>
    <recommendedName>
        <fullName evidence="13">Chitinase</fullName>
    </recommendedName>
</protein>
<keyword evidence="12" id="KW-1185">Reference proteome</keyword>
<dbReference type="SUPFAM" id="SSF51445">
    <property type="entry name" value="(Trans)glycosidases"/>
    <property type="match status" value="5"/>
</dbReference>
<dbReference type="Gene3D" id="2.170.140.10">
    <property type="entry name" value="Chitin binding domain"/>
    <property type="match status" value="4"/>
</dbReference>
<dbReference type="InterPro" id="IPR002557">
    <property type="entry name" value="Chitin-bd_dom"/>
</dbReference>
<feature type="region of interest" description="Disordered" evidence="8">
    <location>
        <begin position="300"/>
        <end position="320"/>
    </location>
</feature>
<evidence type="ECO:0000256" key="3">
    <source>
        <dbReference type="ARBA" id="ARBA00022729"/>
    </source>
</evidence>
<evidence type="ECO:0000256" key="2">
    <source>
        <dbReference type="ARBA" id="ARBA00022669"/>
    </source>
</evidence>
<evidence type="ECO:0000259" key="9">
    <source>
        <dbReference type="PROSITE" id="PS50940"/>
    </source>
</evidence>
<feature type="compositionally biased region" description="Low complexity" evidence="8">
    <location>
        <begin position="992"/>
        <end position="1001"/>
    </location>
</feature>
<name>A0A835G7X1_SPOEX</name>
<accession>A0A835G7X1</accession>
<dbReference type="InterPro" id="IPR011583">
    <property type="entry name" value="Chitinase_II/V-like_cat"/>
</dbReference>
<evidence type="ECO:0000313" key="11">
    <source>
        <dbReference type="EMBL" id="KAF9410960.1"/>
    </source>
</evidence>
<dbReference type="PANTHER" id="PTHR11177:SF359">
    <property type="entry name" value="CHITINASE 10-RELATED"/>
    <property type="match status" value="1"/>
</dbReference>
<dbReference type="GO" id="GO:0008061">
    <property type="term" value="F:chitin binding"/>
    <property type="evidence" value="ECO:0007669"/>
    <property type="project" value="UniProtKB-KW"/>
</dbReference>
<dbReference type="EMBL" id="JACKWZ010000239">
    <property type="protein sequence ID" value="KAF9410960.1"/>
    <property type="molecule type" value="Genomic_DNA"/>
</dbReference>
<evidence type="ECO:0000313" key="12">
    <source>
        <dbReference type="Proteomes" id="UP000648187"/>
    </source>
</evidence>
<keyword evidence="6 7" id="KW-0326">Glycosidase</keyword>
<keyword evidence="3" id="KW-0732">Signal</keyword>
<dbReference type="Pfam" id="PF00704">
    <property type="entry name" value="Glyco_hydro_18"/>
    <property type="match status" value="5"/>
</dbReference>
<gene>
    <name evidence="11" type="ORF">HW555_010092</name>
</gene>
<dbReference type="GO" id="GO:0005576">
    <property type="term" value="C:extracellular region"/>
    <property type="evidence" value="ECO:0007669"/>
    <property type="project" value="InterPro"/>
</dbReference>
<dbReference type="FunFam" id="3.20.20.80:FF:000007">
    <property type="entry name" value="Acidic mammalian chitinase"/>
    <property type="match status" value="3"/>
</dbReference>
<feature type="domain" description="Chitin-binding type-2" evidence="9">
    <location>
        <begin position="485"/>
        <end position="542"/>
    </location>
</feature>
<dbReference type="SMART" id="SM00636">
    <property type="entry name" value="Glyco_18"/>
    <property type="match status" value="5"/>
</dbReference>
<dbReference type="InterPro" id="IPR017853">
    <property type="entry name" value="GH"/>
</dbReference>
<reference evidence="11" key="1">
    <citation type="submission" date="2020-08" db="EMBL/GenBank/DDBJ databases">
        <title>Spodoptera exigua strain:BAW_Kor-Di-RS1 Genome sequencing and assembly.</title>
        <authorList>
            <person name="Kim J."/>
            <person name="Nam H.Y."/>
            <person name="Kwon M."/>
            <person name="Choi J.H."/>
            <person name="Cho S.R."/>
            <person name="Kim G.-H."/>
        </authorList>
    </citation>
    <scope>NUCLEOTIDE SEQUENCE</scope>
    <source>
        <strain evidence="11">BAW_Kor-Di-RS1</strain>
        <tissue evidence="11">Whole-body</tissue>
    </source>
</reference>
<dbReference type="Pfam" id="PF01607">
    <property type="entry name" value="CBM_14"/>
    <property type="match status" value="5"/>
</dbReference>
<feature type="region of interest" description="Disordered" evidence="8">
    <location>
        <begin position="977"/>
        <end position="1001"/>
    </location>
</feature>
<dbReference type="Gene3D" id="3.20.20.80">
    <property type="entry name" value="Glycosidases"/>
    <property type="match status" value="5"/>
</dbReference>